<dbReference type="PANTHER" id="PTHR33406:SF13">
    <property type="entry name" value="MEMBRANE PROTEIN YDFJ"/>
    <property type="match status" value="1"/>
</dbReference>
<keyword evidence="4 6" id="KW-1133">Transmembrane helix</keyword>
<dbReference type="Proteomes" id="UP001208853">
    <property type="component" value="Unassembled WGS sequence"/>
</dbReference>
<keyword evidence="3 6" id="KW-0812">Transmembrane</keyword>
<feature type="non-terminal residue" evidence="8">
    <location>
        <position position="1"/>
    </location>
</feature>
<evidence type="ECO:0000256" key="1">
    <source>
        <dbReference type="ARBA" id="ARBA00004651"/>
    </source>
</evidence>
<feature type="domain" description="Membrane transport protein MMPL" evidence="7">
    <location>
        <begin position="2"/>
        <end position="66"/>
    </location>
</feature>
<feature type="transmembrane region" description="Helical" evidence="6">
    <location>
        <begin position="7"/>
        <end position="26"/>
    </location>
</feature>
<keyword evidence="5 6" id="KW-0472">Membrane</keyword>
<dbReference type="InterPro" id="IPR050545">
    <property type="entry name" value="Mycobact_MmpL"/>
</dbReference>
<organism evidence="8 9">
    <name type="scientific">Streptococcus anginosus</name>
    <dbReference type="NCBI Taxonomy" id="1328"/>
    <lineage>
        <taxon>Bacteria</taxon>
        <taxon>Bacillati</taxon>
        <taxon>Bacillota</taxon>
        <taxon>Bacilli</taxon>
        <taxon>Lactobacillales</taxon>
        <taxon>Streptococcaceae</taxon>
        <taxon>Streptococcus</taxon>
        <taxon>Streptococcus anginosus group</taxon>
    </lineage>
</organism>
<name>A0AAW5TK28_STRAP</name>
<dbReference type="SUPFAM" id="SSF82866">
    <property type="entry name" value="Multidrug efflux transporter AcrB transmembrane domain"/>
    <property type="match status" value="1"/>
</dbReference>
<protein>
    <submittedName>
        <fullName evidence="8">MMPL family transporter</fullName>
    </submittedName>
</protein>
<dbReference type="Pfam" id="PF03176">
    <property type="entry name" value="MMPL"/>
    <property type="match status" value="1"/>
</dbReference>
<dbReference type="EMBL" id="JAPAIK010000557">
    <property type="protein sequence ID" value="MCW1073761.1"/>
    <property type="molecule type" value="Genomic_DNA"/>
</dbReference>
<evidence type="ECO:0000256" key="4">
    <source>
        <dbReference type="ARBA" id="ARBA00022989"/>
    </source>
</evidence>
<gene>
    <name evidence="8" type="ORF">OJ930_12365</name>
</gene>
<keyword evidence="2" id="KW-1003">Cell membrane</keyword>
<dbReference type="InterPro" id="IPR004869">
    <property type="entry name" value="MMPL_dom"/>
</dbReference>
<evidence type="ECO:0000256" key="3">
    <source>
        <dbReference type="ARBA" id="ARBA00022692"/>
    </source>
</evidence>
<comment type="subcellular location">
    <subcellularLocation>
        <location evidence="1">Cell membrane</location>
        <topology evidence="1">Multi-pass membrane protein</topology>
    </subcellularLocation>
</comment>
<evidence type="ECO:0000313" key="8">
    <source>
        <dbReference type="EMBL" id="MCW1073761.1"/>
    </source>
</evidence>
<evidence type="ECO:0000256" key="2">
    <source>
        <dbReference type="ARBA" id="ARBA00022475"/>
    </source>
</evidence>
<comment type="caution">
    <text evidence="8">The sequence shown here is derived from an EMBL/GenBank/DDBJ whole genome shotgun (WGS) entry which is preliminary data.</text>
</comment>
<dbReference type="PANTHER" id="PTHR33406">
    <property type="entry name" value="MEMBRANE PROTEIN MJ1562-RELATED"/>
    <property type="match status" value="1"/>
</dbReference>
<dbReference type="GO" id="GO:0005886">
    <property type="term" value="C:plasma membrane"/>
    <property type="evidence" value="ECO:0007669"/>
    <property type="project" value="UniProtKB-SubCell"/>
</dbReference>
<feature type="non-terminal residue" evidence="8">
    <location>
        <position position="80"/>
    </location>
</feature>
<reference evidence="8" key="1">
    <citation type="submission" date="2022-10" db="EMBL/GenBank/DDBJ databases">
        <title>Comparative genomic study of S. anginosus.</title>
        <authorList>
            <person name="Prasad A."/>
            <person name="Ene A."/>
            <person name="Jablonska S."/>
            <person name="Du J."/>
            <person name="Wolfe A.J."/>
            <person name="Putonti C."/>
        </authorList>
    </citation>
    <scope>NUCLEOTIDE SEQUENCE</scope>
    <source>
        <strain evidence="8">UMB6888</strain>
    </source>
</reference>
<evidence type="ECO:0000256" key="6">
    <source>
        <dbReference type="SAM" id="Phobius"/>
    </source>
</evidence>
<sequence>SGRIITSAAAIIVAVFVGFCFGQMLAIKEVGVLLAITVIADTSLSRILLVPATMTVLGKWNWWAPRWLSRIYQRFGVSEG</sequence>
<evidence type="ECO:0000259" key="7">
    <source>
        <dbReference type="Pfam" id="PF03176"/>
    </source>
</evidence>
<accession>A0AAW5TK28</accession>
<feature type="transmembrane region" description="Helical" evidence="6">
    <location>
        <begin position="32"/>
        <end position="57"/>
    </location>
</feature>
<evidence type="ECO:0000313" key="9">
    <source>
        <dbReference type="Proteomes" id="UP001208853"/>
    </source>
</evidence>
<proteinExistence type="predicted"/>
<dbReference type="AlphaFoldDB" id="A0AAW5TK28"/>
<evidence type="ECO:0000256" key="5">
    <source>
        <dbReference type="ARBA" id="ARBA00023136"/>
    </source>
</evidence>